<gene>
    <name evidence="2" type="ORF">DAPPUDRAFT_252791</name>
</gene>
<dbReference type="AlphaFoldDB" id="E9H3G8"/>
<evidence type="ECO:0000313" key="3">
    <source>
        <dbReference type="Proteomes" id="UP000000305"/>
    </source>
</evidence>
<accession>E9H3G8</accession>
<dbReference type="OrthoDB" id="6372692at2759"/>
<dbReference type="Proteomes" id="UP000000305">
    <property type="component" value="Unassembled WGS sequence"/>
</dbReference>
<feature type="region of interest" description="Disordered" evidence="1">
    <location>
        <begin position="193"/>
        <end position="224"/>
    </location>
</feature>
<dbReference type="InParanoid" id="E9H3G8"/>
<dbReference type="HOGENOM" id="CLU_1236184_0_0_1"/>
<proteinExistence type="predicted"/>
<keyword evidence="3" id="KW-1185">Reference proteome</keyword>
<evidence type="ECO:0000313" key="2">
    <source>
        <dbReference type="EMBL" id="EFX73769.1"/>
    </source>
</evidence>
<name>E9H3G8_DAPPU</name>
<evidence type="ECO:0000256" key="1">
    <source>
        <dbReference type="SAM" id="MobiDB-lite"/>
    </source>
</evidence>
<organism evidence="2 3">
    <name type="scientific">Daphnia pulex</name>
    <name type="common">Water flea</name>
    <dbReference type="NCBI Taxonomy" id="6669"/>
    <lineage>
        <taxon>Eukaryota</taxon>
        <taxon>Metazoa</taxon>
        <taxon>Ecdysozoa</taxon>
        <taxon>Arthropoda</taxon>
        <taxon>Crustacea</taxon>
        <taxon>Branchiopoda</taxon>
        <taxon>Diplostraca</taxon>
        <taxon>Cladocera</taxon>
        <taxon>Anomopoda</taxon>
        <taxon>Daphniidae</taxon>
        <taxon>Daphnia</taxon>
    </lineage>
</organism>
<dbReference type="EMBL" id="GL732588">
    <property type="protein sequence ID" value="EFX73769.1"/>
    <property type="molecule type" value="Genomic_DNA"/>
</dbReference>
<feature type="compositionally biased region" description="Polar residues" evidence="1">
    <location>
        <begin position="81"/>
        <end position="96"/>
    </location>
</feature>
<dbReference type="KEGG" id="dpx:DAPPUDRAFT_252791"/>
<feature type="region of interest" description="Disordered" evidence="1">
    <location>
        <begin position="81"/>
        <end position="119"/>
    </location>
</feature>
<protein>
    <submittedName>
        <fullName evidence="2">Uncharacterized protein</fullName>
    </submittedName>
</protein>
<sequence>MVCVYFDKGSLTRCDHLPITTTINADPIRSSPKPPSWILSKAKWPSRNADLSHQLASTSIKNQTVPKKLLDSFMDAITSASEKISRNQPSPSTFQKSPAALDGTQSAKPPWRTLNPQDGDRTTWSFMKAMVGRGNNCISAIPPLKNLHDAHTPSTHEKSYFFLVLYGSSIDHSQYDAILKPIITSRIADRQPNDQNNAFTETPSTNWCSPSANQQASTKSTTIC</sequence>
<reference evidence="2 3" key="1">
    <citation type="journal article" date="2011" name="Science">
        <title>The ecoresponsive genome of Daphnia pulex.</title>
        <authorList>
            <person name="Colbourne J.K."/>
            <person name="Pfrender M.E."/>
            <person name="Gilbert D."/>
            <person name="Thomas W.K."/>
            <person name="Tucker A."/>
            <person name="Oakley T.H."/>
            <person name="Tokishita S."/>
            <person name="Aerts A."/>
            <person name="Arnold G.J."/>
            <person name="Basu M.K."/>
            <person name="Bauer D.J."/>
            <person name="Caceres C.E."/>
            <person name="Carmel L."/>
            <person name="Casola C."/>
            <person name="Choi J.H."/>
            <person name="Detter J.C."/>
            <person name="Dong Q."/>
            <person name="Dusheyko S."/>
            <person name="Eads B.D."/>
            <person name="Frohlich T."/>
            <person name="Geiler-Samerotte K.A."/>
            <person name="Gerlach D."/>
            <person name="Hatcher P."/>
            <person name="Jogdeo S."/>
            <person name="Krijgsveld J."/>
            <person name="Kriventseva E.V."/>
            <person name="Kultz D."/>
            <person name="Laforsch C."/>
            <person name="Lindquist E."/>
            <person name="Lopez J."/>
            <person name="Manak J.R."/>
            <person name="Muller J."/>
            <person name="Pangilinan J."/>
            <person name="Patwardhan R.P."/>
            <person name="Pitluck S."/>
            <person name="Pritham E.J."/>
            <person name="Rechtsteiner A."/>
            <person name="Rho M."/>
            <person name="Rogozin I.B."/>
            <person name="Sakarya O."/>
            <person name="Salamov A."/>
            <person name="Schaack S."/>
            <person name="Shapiro H."/>
            <person name="Shiga Y."/>
            <person name="Skalitzky C."/>
            <person name="Smith Z."/>
            <person name="Souvorov A."/>
            <person name="Sung W."/>
            <person name="Tang Z."/>
            <person name="Tsuchiya D."/>
            <person name="Tu H."/>
            <person name="Vos H."/>
            <person name="Wang M."/>
            <person name="Wolf Y.I."/>
            <person name="Yamagata H."/>
            <person name="Yamada T."/>
            <person name="Ye Y."/>
            <person name="Shaw J.R."/>
            <person name="Andrews J."/>
            <person name="Crease T.J."/>
            <person name="Tang H."/>
            <person name="Lucas S.M."/>
            <person name="Robertson H.M."/>
            <person name="Bork P."/>
            <person name="Koonin E.V."/>
            <person name="Zdobnov E.M."/>
            <person name="Grigoriev I.V."/>
            <person name="Lynch M."/>
            <person name="Boore J.L."/>
        </authorList>
    </citation>
    <scope>NUCLEOTIDE SEQUENCE [LARGE SCALE GENOMIC DNA]</scope>
</reference>